<evidence type="ECO:0000256" key="1">
    <source>
        <dbReference type="SAM" id="Coils"/>
    </source>
</evidence>
<reference evidence="4 5" key="1">
    <citation type="submission" date="2018-12" db="EMBL/GenBank/DDBJ databases">
        <title>Complete Genome Sequence of Glutamicibacter creatinolyticus strain LGCM259,isolated from an abscess of a 12-year-old mare in Italy.</title>
        <authorList>
            <person name="Santos R.G."/>
            <person name="Silva A.L."/>
            <person name="Seyffert N."/>
            <person name="Castro T.L.P."/>
            <person name="Attili A.R."/>
            <person name="Rifici C."/>
            <person name="Mazzullo G."/>
            <person name="Brenig B."/>
            <person name="Venanzi F."/>
            <person name="Azevedo V."/>
        </authorList>
    </citation>
    <scope>NUCLEOTIDE SEQUENCE [LARGE SCALE GENOMIC DNA]</scope>
    <source>
        <strain evidence="4 5">LGCM 259</strain>
    </source>
</reference>
<feature type="coiled-coil region" evidence="1">
    <location>
        <begin position="199"/>
        <end position="226"/>
    </location>
</feature>
<feature type="compositionally biased region" description="Low complexity" evidence="2">
    <location>
        <begin position="40"/>
        <end position="61"/>
    </location>
</feature>
<keyword evidence="1" id="KW-0175">Coiled coil</keyword>
<keyword evidence="4" id="KW-0132">Cell division</keyword>
<keyword evidence="5" id="KW-1185">Reference proteome</keyword>
<evidence type="ECO:0000313" key="4">
    <source>
        <dbReference type="EMBL" id="QCY46346.1"/>
    </source>
</evidence>
<keyword evidence="3" id="KW-1133">Transmembrane helix</keyword>
<evidence type="ECO:0000256" key="3">
    <source>
        <dbReference type="SAM" id="Phobius"/>
    </source>
</evidence>
<dbReference type="InterPro" id="IPR007060">
    <property type="entry name" value="FtsL/DivIC"/>
</dbReference>
<feature type="transmembrane region" description="Helical" evidence="3">
    <location>
        <begin position="178"/>
        <end position="196"/>
    </location>
</feature>
<evidence type="ECO:0000256" key="2">
    <source>
        <dbReference type="SAM" id="MobiDB-lite"/>
    </source>
</evidence>
<keyword evidence="4" id="KW-0131">Cell cycle</keyword>
<organism evidence="4 5">
    <name type="scientific">Glutamicibacter creatinolyticus</name>
    <dbReference type="NCBI Taxonomy" id="162496"/>
    <lineage>
        <taxon>Bacteria</taxon>
        <taxon>Bacillati</taxon>
        <taxon>Actinomycetota</taxon>
        <taxon>Actinomycetes</taxon>
        <taxon>Micrococcales</taxon>
        <taxon>Micrococcaceae</taxon>
        <taxon>Glutamicibacter</taxon>
    </lineage>
</organism>
<dbReference type="Proteomes" id="UP000307000">
    <property type="component" value="Chromosome"/>
</dbReference>
<protein>
    <submittedName>
        <fullName evidence="4">Cell division protein FtsL</fullName>
    </submittedName>
</protein>
<gene>
    <name evidence="4" type="ORF">GcLGCM259_0582</name>
</gene>
<proteinExistence type="predicted"/>
<name>A0A5B7WQD4_9MICC</name>
<dbReference type="RefSeq" id="WP_138927151.1">
    <property type="nucleotide sequence ID" value="NZ_CP034412.1"/>
</dbReference>
<sequence>MPRRPTPKRPEGNGEPDARDAGTGAAHPGSGSTTEHRQGPRPTAARPAAARPSASGPHAAGHTAPRATSAKVVPLDPEQRCAPPTELPTDAINVVPSPRPRPAGRRRAPDPEAAPAPGKSARSPRLERAKQKQSQRRRVDRVKFSAAVRRNPAEAQPPTQPAEPGGEPVAAHRFSGRVAALLVVLAFFAVMLVPTVNHYRAQMQEINELRASITAMEAERDALKEEIARWDDPLYIKQQARDRINLVMPGERVYMVVGERPSAQEDEQANGSTYEVRQELPWVDALLDSVRRSATD</sequence>
<evidence type="ECO:0000313" key="5">
    <source>
        <dbReference type="Proteomes" id="UP000307000"/>
    </source>
</evidence>
<feature type="compositionally biased region" description="Basic and acidic residues" evidence="2">
    <location>
        <begin position="8"/>
        <end position="20"/>
    </location>
</feature>
<dbReference type="EMBL" id="CP034412">
    <property type="protein sequence ID" value="QCY46346.1"/>
    <property type="molecule type" value="Genomic_DNA"/>
</dbReference>
<dbReference type="GO" id="GO:0051301">
    <property type="term" value="P:cell division"/>
    <property type="evidence" value="ECO:0007669"/>
    <property type="project" value="UniProtKB-KW"/>
</dbReference>
<dbReference type="AlphaFoldDB" id="A0A5B7WQD4"/>
<accession>A0A5B7WQD4</accession>
<keyword evidence="3" id="KW-0472">Membrane</keyword>
<feature type="compositionally biased region" description="Basic residues" evidence="2">
    <location>
        <begin position="131"/>
        <end position="140"/>
    </location>
</feature>
<dbReference type="Pfam" id="PF04977">
    <property type="entry name" value="DivIC"/>
    <property type="match status" value="1"/>
</dbReference>
<dbReference type="KEGG" id="gcr:GcLGCM259_0582"/>
<feature type="region of interest" description="Disordered" evidence="2">
    <location>
        <begin position="1"/>
        <end position="169"/>
    </location>
</feature>
<keyword evidence="3" id="KW-0812">Transmembrane</keyword>
<feature type="compositionally biased region" description="Low complexity" evidence="2">
    <location>
        <begin position="153"/>
        <end position="168"/>
    </location>
</feature>